<organism evidence="2 3">
    <name type="scientific">Epilithonimonas vandammei</name>
    <dbReference type="NCBI Taxonomy" id="2487072"/>
    <lineage>
        <taxon>Bacteria</taxon>
        <taxon>Pseudomonadati</taxon>
        <taxon>Bacteroidota</taxon>
        <taxon>Flavobacteriia</taxon>
        <taxon>Flavobacteriales</taxon>
        <taxon>Weeksellaceae</taxon>
        <taxon>Chryseobacterium group</taxon>
        <taxon>Epilithonimonas</taxon>
    </lineage>
</organism>
<reference evidence="2" key="1">
    <citation type="submission" date="2018-11" db="EMBL/GenBank/DDBJ databases">
        <title>Proposal to divide the Flavobacteriaceae and reorganize its genera based on Amino Acid Identity values calculated from whole genome sequences.</title>
        <authorList>
            <person name="Nicholson A.C."/>
            <person name="Gulvik C.A."/>
            <person name="Whitney A.M."/>
            <person name="Humrighouse B.W."/>
            <person name="Bell M."/>
            <person name="Holmes B."/>
            <person name="Steigerwalt A."/>
            <person name="Villarma A."/>
            <person name="Sheth M."/>
            <person name="Batra D."/>
            <person name="Pryor J."/>
            <person name="Bernardet J.-F."/>
            <person name="Hugo C."/>
            <person name="Kampfer P."/>
            <person name="Newman J."/>
            <person name="Mcquiston J.R."/>
        </authorList>
    </citation>
    <scope>NUCLEOTIDE SEQUENCE [LARGE SCALE GENOMIC DNA]</scope>
    <source>
        <strain evidence="1">F5649</strain>
        <strain evidence="2">H6466</strain>
    </source>
</reference>
<dbReference type="RefSeq" id="WP_124802239.1">
    <property type="nucleotide sequence ID" value="NZ_CP034160.1"/>
</dbReference>
<keyword evidence="4" id="KW-1185">Reference proteome</keyword>
<dbReference type="EMBL" id="CP034161">
    <property type="protein sequence ID" value="AZI40062.1"/>
    <property type="molecule type" value="Genomic_DNA"/>
</dbReference>
<gene>
    <name evidence="1" type="ORF">EIB74_08855</name>
    <name evidence="2" type="ORF">EIB75_09205</name>
</gene>
<evidence type="ECO:0000313" key="1">
    <source>
        <dbReference type="EMBL" id="AZI40062.1"/>
    </source>
</evidence>
<dbReference type="AlphaFoldDB" id="A0A3G8ZLR0"/>
<accession>A0A3G8Y3S2</accession>
<reference evidence="4" key="2">
    <citation type="submission" date="2018-11" db="EMBL/GenBank/DDBJ databases">
        <title>Proposal to divide the Flavobacteriaceae and reorganize its genera based on Amino Acid Identity values calculated from whole genome sequences.</title>
        <authorList>
            <person name="Nicholson A.C."/>
            <person name="Gulvik C.A."/>
            <person name="Whitney A.M."/>
            <person name="Humrighouse B.W."/>
            <person name="Bell M."/>
            <person name="Holmes B."/>
            <person name="Steigerwalt A.B."/>
            <person name="Villarma A."/>
            <person name="Sheth M."/>
            <person name="Batra D."/>
            <person name="Pryor J."/>
            <person name="Bernardet J.-F."/>
            <person name="Hugo C."/>
            <person name="Kampfer P."/>
            <person name="Newman J.D."/>
            <person name="McQuiston J.R."/>
        </authorList>
    </citation>
    <scope>NUCLEOTIDE SEQUENCE [LARGE SCALE GENOMIC DNA]</scope>
    <source>
        <strain evidence="4">F5649</strain>
    </source>
</reference>
<proteinExistence type="predicted"/>
<dbReference type="KEGG" id="eva:EIB75_09205"/>
<dbReference type="Proteomes" id="UP000272316">
    <property type="component" value="Chromosome"/>
</dbReference>
<dbReference type="Gene3D" id="3.40.50.10610">
    <property type="entry name" value="ABC-type transport auxiliary lipoprotein component"/>
    <property type="match status" value="1"/>
</dbReference>
<evidence type="ECO:0000313" key="2">
    <source>
        <dbReference type="EMBL" id="AZI55414.1"/>
    </source>
</evidence>
<reference evidence="3" key="3">
    <citation type="submission" date="2018-11" db="EMBL/GenBank/DDBJ databases">
        <title>Proposal to divide the Flavobacteriaceae and reorganize its genera based on Amino Acid Identity values calculated from whole genome sequences.</title>
        <authorList>
            <person name="Nicholson A.C."/>
            <person name="Gulvik C.A."/>
            <person name="Whitney A.M."/>
            <person name="Sheth M."/>
            <person name="Batra D."/>
            <person name="Pryor J."/>
            <person name="Bernardet J.-F."/>
            <person name="Hugo C."/>
            <person name="Kampfer P."/>
            <person name="Newman J.D."/>
            <person name="McQuiston J.R."/>
        </authorList>
    </citation>
    <scope>NUCLEOTIDE SEQUENCE [LARGE SCALE GENOMIC DNA]</scope>
    <source>
        <strain evidence="3">H6466</strain>
    </source>
</reference>
<dbReference type="PROSITE" id="PS51257">
    <property type="entry name" value="PROKAR_LIPOPROTEIN"/>
    <property type="match status" value="1"/>
</dbReference>
<name>A0A3G8ZLR0_9FLAO</name>
<evidence type="ECO:0000313" key="3">
    <source>
        <dbReference type="Proteomes" id="UP000272316"/>
    </source>
</evidence>
<accession>A0A3G8ZLR0</accession>
<dbReference type="OrthoDB" id="669636at2"/>
<protein>
    <submittedName>
        <fullName evidence="2">Uncharacterized protein</fullName>
    </submittedName>
</protein>
<dbReference type="EMBL" id="CP034160">
    <property type="protein sequence ID" value="AZI55414.1"/>
    <property type="molecule type" value="Genomic_DNA"/>
</dbReference>
<sequence>MKQFLLIIIVIFAISCEPVYQAENTAQIVKQHRTIAILPTRALIEIKNTGEADKIKAQEKLEGQKLQSGLSDRFQERIKIKNLDIVILPNDSTNKILNKTNIIISQTSYQKIAELLNVDAIVVSKVSMAKPLTNAEAFFSSLLAGPGFNSKVTTADISIIDRSSGRMFWNFTWENSGTFVSADALTKSLMKSAVTRFPYNPEIK</sequence>
<evidence type="ECO:0000313" key="4">
    <source>
        <dbReference type="Proteomes" id="UP000281810"/>
    </source>
</evidence>
<dbReference type="Proteomes" id="UP000281810">
    <property type="component" value="Chromosome"/>
</dbReference>